<proteinExistence type="predicted"/>
<name>A0ABS5HTG5_9RHOB</name>
<reference evidence="5 6" key="1">
    <citation type="journal article" date="2021" name="Arch. Microbiol.">
        <title>Thalassobius aquimarinus sp. nov., isolated from the Sea of Japan seashore.</title>
        <authorList>
            <person name="Kurilenko V.V."/>
            <person name="Romanenko L.A."/>
            <person name="Chernysheva N.Y."/>
            <person name="Velansky P.V."/>
            <person name="Tekutyeva L.A."/>
            <person name="Isaeva M.P."/>
            <person name="Mikhailov V.V."/>
        </authorList>
    </citation>
    <scope>NUCLEOTIDE SEQUENCE [LARGE SCALE GENOMIC DNA]</scope>
    <source>
        <strain evidence="5 6">KMM 8518</strain>
    </source>
</reference>
<sequence>MTGKLTIRRAGPVLTVQDRGRGGYLAYGLSRGGAADLTALAEGAALMGQSADLAALEMAGFGGEFVTDVDTRIALTGAEMSARIDGTPVAWNVSHLLPAGAVLSIGAARTGIYGYLHVGGGFDLDPRLGSRATHVSAGIGGILQSGDTLRIGADRSDEVGKLLVPEDRFGGGEVRVLPSLQTDLFSEDIRAAFESTAFHRDMRGNRMGVRMNFDGPGFLVEGGLSVLSEVIVPGDIQITGDGAPFVLMAECQTTGGYPRIGTVLPCDLARVAQAQPQAVLRFRFVTMAEAVEAERRHDANLRALRGRLTPLVRDPRDMHDLLSYQLISGVIAGNEED</sequence>
<evidence type="ECO:0000256" key="3">
    <source>
        <dbReference type="ARBA" id="ARBA00022840"/>
    </source>
</evidence>
<dbReference type="InterPro" id="IPR029000">
    <property type="entry name" value="Cyclophilin-like_dom_sf"/>
</dbReference>
<dbReference type="Gene3D" id="2.40.100.10">
    <property type="entry name" value="Cyclophilin-like"/>
    <property type="match status" value="1"/>
</dbReference>
<keyword evidence="6" id="KW-1185">Reference proteome</keyword>
<evidence type="ECO:0000313" key="5">
    <source>
        <dbReference type="EMBL" id="MBR9652279.1"/>
    </source>
</evidence>
<dbReference type="Pfam" id="PF02626">
    <property type="entry name" value="CT_A_B"/>
    <property type="match status" value="1"/>
</dbReference>
<accession>A0ABS5HTG5</accession>
<dbReference type="SMART" id="SM00797">
    <property type="entry name" value="AHS2"/>
    <property type="match status" value="1"/>
</dbReference>
<keyword evidence="1" id="KW-0547">Nucleotide-binding</keyword>
<protein>
    <submittedName>
        <fullName evidence="5">Biotin-dependent carboxyltransferase</fullName>
    </submittedName>
</protein>
<evidence type="ECO:0000313" key="6">
    <source>
        <dbReference type="Proteomes" id="UP001195941"/>
    </source>
</evidence>
<evidence type="ECO:0000256" key="2">
    <source>
        <dbReference type="ARBA" id="ARBA00022801"/>
    </source>
</evidence>
<feature type="domain" description="Carboxyltransferase" evidence="4">
    <location>
        <begin position="26"/>
        <end position="300"/>
    </location>
</feature>
<comment type="caution">
    <text evidence="5">The sequence shown here is derived from an EMBL/GenBank/DDBJ whole genome shotgun (WGS) entry which is preliminary data.</text>
</comment>
<dbReference type="InterPro" id="IPR003778">
    <property type="entry name" value="CT_A_B"/>
</dbReference>
<evidence type="ECO:0000259" key="4">
    <source>
        <dbReference type="SMART" id="SM00797"/>
    </source>
</evidence>
<dbReference type="PANTHER" id="PTHR43309:SF5">
    <property type="entry name" value="5-OXOPROLINASE SUBUNIT C"/>
    <property type="match status" value="1"/>
</dbReference>
<keyword evidence="3" id="KW-0067">ATP-binding</keyword>
<dbReference type="PANTHER" id="PTHR43309">
    <property type="entry name" value="5-OXOPROLINASE SUBUNIT C"/>
    <property type="match status" value="1"/>
</dbReference>
<dbReference type="Proteomes" id="UP001195941">
    <property type="component" value="Unassembled WGS sequence"/>
</dbReference>
<dbReference type="RefSeq" id="WP_212701796.1">
    <property type="nucleotide sequence ID" value="NZ_JADMKU010000013.1"/>
</dbReference>
<keyword evidence="2" id="KW-0378">Hydrolase</keyword>
<dbReference type="InterPro" id="IPR052708">
    <property type="entry name" value="PxpC"/>
</dbReference>
<evidence type="ECO:0000256" key="1">
    <source>
        <dbReference type="ARBA" id="ARBA00022741"/>
    </source>
</evidence>
<dbReference type="SUPFAM" id="SSF50891">
    <property type="entry name" value="Cyclophilin-like"/>
    <property type="match status" value="1"/>
</dbReference>
<gene>
    <name evidence="5" type="ORF">IT775_14250</name>
</gene>
<dbReference type="EMBL" id="JADMKU010000013">
    <property type="protein sequence ID" value="MBR9652279.1"/>
    <property type="molecule type" value="Genomic_DNA"/>
</dbReference>
<organism evidence="5 6">
    <name type="scientific">Thalassovita aquimarina</name>
    <dbReference type="NCBI Taxonomy" id="2785917"/>
    <lineage>
        <taxon>Bacteria</taxon>
        <taxon>Pseudomonadati</taxon>
        <taxon>Pseudomonadota</taxon>
        <taxon>Alphaproteobacteria</taxon>
        <taxon>Rhodobacterales</taxon>
        <taxon>Roseobacteraceae</taxon>
        <taxon>Thalassovita</taxon>
    </lineage>
</organism>